<evidence type="ECO:0000256" key="4">
    <source>
        <dbReference type="SAM" id="SignalP"/>
    </source>
</evidence>
<dbReference type="InterPro" id="IPR008854">
    <property type="entry name" value="TPMT"/>
</dbReference>
<dbReference type="HOGENOM" id="CLU_1083711_0_0_1"/>
<dbReference type="Pfam" id="PF05724">
    <property type="entry name" value="TPMT"/>
    <property type="match status" value="1"/>
</dbReference>
<dbReference type="OMA" id="GGSPRWK"/>
<dbReference type="AlphaFoldDB" id="B8C267"/>
<dbReference type="GO" id="GO:0008119">
    <property type="term" value="F:thiopurine S-methyltransferase activity"/>
    <property type="evidence" value="ECO:0000318"/>
    <property type="project" value="GO_Central"/>
</dbReference>
<evidence type="ECO:0000256" key="3">
    <source>
        <dbReference type="ARBA" id="ARBA00022691"/>
    </source>
</evidence>
<keyword evidence="6" id="KW-1185">Reference proteome</keyword>
<dbReference type="KEGG" id="tps:THAPSDRAFT_5180"/>
<dbReference type="InterPro" id="IPR029063">
    <property type="entry name" value="SAM-dependent_MTases_sf"/>
</dbReference>
<name>B8C267_THAPS</name>
<dbReference type="Gene3D" id="3.40.50.150">
    <property type="entry name" value="Vaccinia Virus protein VP39"/>
    <property type="match status" value="1"/>
</dbReference>
<dbReference type="GO" id="GO:0032259">
    <property type="term" value="P:methylation"/>
    <property type="evidence" value="ECO:0007669"/>
    <property type="project" value="UniProtKB-KW"/>
</dbReference>
<evidence type="ECO:0000313" key="5">
    <source>
        <dbReference type="EMBL" id="EED92335.1"/>
    </source>
</evidence>
<gene>
    <name evidence="5" type="ORF">THAPSDRAFT_5180</name>
</gene>
<dbReference type="eggNOG" id="ENOG502QYBR">
    <property type="taxonomic scope" value="Eukaryota"/>
</dbReference>
<dbReference type="PANTHER" id="PTHR10259">
    <property type="entry name" value="THIOPURINE S-METHYLTRANSFERASE"/>
    <property type="match status" value="1"/>
</dbReference>
<sequence length="257" mass="29127">MAVAPYLFTIHFALTFSTACSFAMTWRSTWDDILSGGSPRWKVDDPKAKQQALTHILEHTDAPSFSEYDDISSTPLRILCPLSGDDTFVHYAWSKGCDVTAIDLVPKALEQMRNQFGDSSDWTMSSAGKDNLVWKHRSGRVTLYEGDMMMKRPELNQSFDAVYDKDSFGALTLDLREGFCARLSEYLKDNGTVYIEVKNKSAGREQGPPFHVEKDDLMEKSNFGRCFEHIKSLGEVYELSMPTATQTGHILRRLVRK</sequence>
<proteinExistence type="predicted"/>
<dbReference type="PANTHER" id="PTHR10259:SF11">
    <property type="entry name" value="THIOPURINE S-METHYLTRANSFERASE"/>
    <property type="match status" value="1"/>
</dbReference>
<dbReference type="EMBL" id="CM000642">
    <property type="protein sequence ID" value="EED92335.1"/>
    <property type="molecule type" value="Genomic_DNA"/>
</dbReference>
<keyword evidence="2" id="KW-0808">Transferase</keyword>
<dbReference type="CDD" id="cd02440">
    <property type="entry name" value="AdoMet_MTases"/>
    <property type="match status" value="1"/>
</dbReference>
<reference evidence="5 6" key="2">
    <citation type="journal article" date="2008" name="Nature">
        <title>The Phaeodactylum genome reveals the evolutionary history of diatom genomes.</title>
        <authorList>
            <person name="Bowler C."/>
            <person name="Allen A.E."/>
            <person name="Badger J.H."/>
            <person name="Grimwood J."/>
            <person name="Jabbari K."/>
            <person name="Kuo A."/>
            <person name="Maheswari U."/>
            <person name="Martens C."/>
            <person name="Maumus F."/>
            <person name="Otillar R.P."/>
            <person name="Rayko E."/>
            <person name="Salamov A."/>
            <person name="Vandepoele K."/>
            <person name="Beszteri B."/>
            <person name="Gruber A."/>
            <person name="Heijde M."/>
            <person name="Katinka M."/>
            <person name="Mock T."/>
            <person name="Valentin K."/>
            <person name="Verret F."/>
            <person name="Berges J.A."/>
            <person name="Brownlee C."/>
            <person name="Cadoret J.P."/>
            <person name="Chiovitti A."/>
            <person name="Choi C.J."/>
            <person name="Coesel S."/>
            <person name="De Martino A."/>
            <person name="Detter J.C."/>
            <person name="Durkin C."/>
            <person name="Falciatore A."/>
            <person name="Fournet J."/>
            <person name="Haruta M."/>
            <person name="Huysman M.J."/>
            <person name="Jenkins B.D."/>
            <person name="Jiroutova K."/>
            <person name="Jorgensen R.E."/>
            <person name="Joubert Y."/>
            <person name="Kaplan A."/>
            <person name="Kroger N."/>
            <person name="Kroth P.G."/>
            <person name="La Roche J."/>
            <person name="Lindquist E."/>
            <person name="Lommer M."/>
            <person name="Martin-Jezequel V."/>
            <person name="Lopez P.J."/>
            <person name="Lucas S."/>
            <person name="Mangogna M."/>
            <person name="McGinnis K."/>
            <person name="Medlin L.K."/>
            <person name="Montsant A."/>
            <person name="Oudot-Le Secq M.P."/>
            <person name="Napoli C."/>
            <person name="Obornik M."/>
            <person name="Parker M.S."/>
            <person name="Petit J.L."/>
            <person name="Porcel B.M."/>
            <person name="Poulsen N."/>
            <person name="Robison M."/>
            <person name="Rychlewski L."/>
            <person name="Rynearson T.A."/>
            <person name="Schmutz J."/>
            <person name="Shapiro H."/>
            <person name="Siaut M."/>
            <person name="Stanley M."/>
            <person name="Sussman M.R."/>
            <person name="Taylor A.R."/>
            <person name="Vardi A."/>
            <person name="von Dassow P."/>
            <person name="Vyverman W."/>
            <person name="Willis A."/>
            <person name="Wyrwicz L.S."/>
            <person name="Rokhsar D.S."/>
            <person name="Weissenbach J."/>
            <person name="Armbrust E.V."/>
            <person name="Green B.R."/>
            <person name="Van de Peer Y."/>
            <person name="Grigoriev I.V."/>
        </authorList>
    </citation>
    <scope>NUCLEOTIDE SEQUENCE [LARGE SCALE GENOMIC DNA]</scope>
    <source>
        <strain evidence="5 6">CCMP1335</strain>
    </source>
</reference>
<keyword evidence="4" id="KW-0732">Signal</keyword>
<dbReference type="SUPFAM" id="SSF53335">
    <property type="entry name" value="S-adenosyl-L-methionine-dependent methyltransferases"/>
    <property type="match status" value="1"/>
</dbReference>
<dbReference type="RefSeq" id="XP_002290583.1">
    <property type="nucleotide sequence ID" value="XM_002290547.1"/>
</dbReference>
<accession>B8C267</accession>
<evidence type="ECO:0008006" key="7">
    <source>
        <dbReference type="Google" id="ProtNLM"/>
    </source>
</evidence>
<reference evidence="5 6" key="1">
    <citation type="journal article" date="2004" name="Science">
        <title>The genome of the diatom Thalassiosira pseudonana: ecology, evolution, and metabolism.</title>
        <authorList>
            <person name="Armbrust E.V."/>
            <person name="Berges J.A."/>
            <person name="Bowler C."/>
            <person name="Green B.R."/>
            <person name="Martinez D."/>
            <person name="Putnam N.H."/>
            <person name="Zhou S."/>
            <person name="Allen A.E."/>
            <person name="Apt K.E."/>
            <person name="Bechner M."/>
            <person name="Brzezinski M.A."/>
            <person name="Chaal B.K."/>
            <person name="Chiovitti A."/>
            <person name="Davis A.K."/>
            <person name="Demarest M.S."/>
            <person name="Detter J.C."/>
            <person name="Glavina T."/>
            <person name="Goodstein D."/>
            <person name="Hadi M.Z."/>
            <person name="Hellsten U."/>
            <person name="Hildebrand M."/>
            <person name="Jenkins B.D."/>
            <person name="Jurka J."/>
            <person name="Kapitonov V.V."/>
            <person name="Kroger N."/>
            <person name="Lau W.W."/>
            <person name="Lane T.W."/>
            <person name="Larimer F.W."/>
            <person name="Lippmeier J.C."/>
            <person name="Lucas S."/>
            <person name="Medina M."/>
            <person name="Montsant A."/>
            <person name="Obornik M."/>
            <person name="Parker M.S."/>
            <person name="Palenik B."/>
            <person name="Pazour G.J."/>
            <person name="Richardson P.M."/>
            <person name="Rynearson T.A."/>
            <person name="Saito M.A."/>
            <person name="Schwartz D.C."/>
            <person name="Thamatrakoln K."/>
            <person name="Valentin K."/>
            <person name="Vardi A."/>
            <person name="Wilkerson F.P."/>
            <person name="Rokhsar D.S."/>
        </authorList>
    </citation>
    <scope>NUCLEOTIDE SEQUENCE [LARGE SCALE GENOMIC DNA]</scope>
    <source>
        <strain evidence="5 6">CCMP1335</strain>
    </source>
</reference>
<evidence type="ECO:0000256" key="2">
    <source>
        <dbReference type="ARBA" id="ARBA00022679"/>
    </source>
</evidence>
<evidence type="ECO:0000256" key="1">
    <source>
        <dbReference type="ARBA" id="ARBA00022603"/>
    </source>
</evidence>
<dbReference type="GeneID" id="7449713"/>
<dbReference type="Proteomes" id="UP000001449">
    <property type="component" value="Chromosome 5"/>
</dbReference>
<protein>
    <recommendedName>
        <fullName evidence="7">Methyltransferase type 11 domain-containing protein</fullName>
    </recommendedName>
</protein>
<keyword evidence="1" id="KW-0489">Methyltransferase</keyword>
<dbReference type="InParanoid" id="B8C267"/>
<organism evidence="5 6">
    <name type="scientific">Thalassiosira pseudonana</name>
    <name type="common">Marine diatom</name>
    <name type="synonym">Cyclotella nana</name>
    <dbReference type="NCBI Taxonomy" id="35128"/>
    <lineage>
        <taxon>Eukaryota</taxon>
        <taxon>Sar</taxon>
        <taxon>Stramenopiles</taxon>
        <taxon>Ochrophyta</taxon>
        <taxon>Bacillariophyta</taxon>
        <taxon>Coscinodiscophyceae</taxon>
        <taxon>Thalassiosirophycidae</taxon>
        <taxon>Thalassiosirales</taxon>
        <taxon>Thalassiosiraceae</taxon>
        <taxon>Thalassiosira</taxon>
    </lineage>
</organism>
<evidence type="ECO:0000313" key="6">
    <source>
        <dbReference type="Proteomes" id="UP000001449"/>
    </source>
</evidence>
<dbReference type="PaxDb" id="35128-Thaps5180"/>
<feature type="signal peptide" evidence="4">
    <location>
        <begin position="1"/>
        <end position="19"/>
    </location>
</feature>
<keyword evidence="3" id="KW-0949">S-adenosyl-L-methionine</keyword>
<feature type="chain" id="PRO_5002866211" description="Methyltransferase type 11 domain-containing protein" evidence="4">
    <location>
        <begin position="20"/>
        <end position="257"/>
    </location>
</feature>